<comment type="caution">
    <text evidence="1">The sequence shown here is derived from an EMBL/GenBank/DDBJ whole genome shotgun (WGS) entry which is preliminary data.</text>
</comment>
<evidence type="ECO:0000313" key="2">
    <source>
        <dbReference type="Proteomes" id="UP000827986"/>
    </source>
</evidence>
<gene>
    <name evidence="1" type="ORF">KIL84_009859</name>
</gene>
<evidence type="ECO:0000313" key="1">
    <source>
        <dbReference type="EMBL" id="KAH1182105.1"/>
    </source>
</evidence>
<dbReference type="PANTHER" id="PTHR45749">
    <property type="match status" value="1"/>
</dbReference>
<dbReference type="Proteomes" id="UP000827986">
    <property type="component" value="Unassembled WGS sequence"/>
</dbReference>
<dbReference type="AlphaFoldDB" id="A0A9D3XN46"/>
<keyword evidence="2" id="KW-1185">Reference proteome</keyword>
<sequence>MYTHHYLGKTIQNEIIQLLATKVKQKIVVDLKSAKYYSVILHCTPDISHTEQMTLMVCFVTTTTTEPSENVSAMVTVRQHFLEFIDDTTGGGMTNVRLKNLEDTGIAIADVRGQGYDNGPNMREKNRGVQTRI</sequence>
<protein>
    <submittedName>
        <fullName evidence="1">Uncharacterized protein</fullName>
    </submittedName>
</protein>
<dbReference type="PANTHER" id="PTHR45749:SF35">
    <property type="entry name" value="AC-LIKE TRANSPOSASE-RELATED"/>
    <property type="match status" value="1"/>
</dbReference>
<dbReference type="EMBL" id="JAHDVG010000467">
    <property type="protein sequence ID" value="KAH1182105.1"/>
    <property type="molecule type" value="Genomic_DNA"/>
</dbReference>
<reference evidence="1" key="1">
    <citation type="submission" date="2021-09" db="EMBL/GenBank/DDBJ databases">
        <title>The genome of Mauremys mutica provides insights into the evolution of semi-aquatic lifestyle.</title>
        <authorList>
            <person name="Gong S."/>
            <person name="Gao Y."/>
        </authorList>
    </citation>
    <scope>NUCLEOTIDE SEQUENCE</scope>
    <source>
        <strain evidence="1">MM-2020</strain>
        <tissue evidence="1">Muscle</tissue>
    </source>
</reference>
<name>A0A9D3XN46_9SAUR</name>
<proteinExistence type="predicted"/>
<accession>A0A9D3XN46</accession>
<organism evidence="1 2">
    <name type="scientific">Mauremys mutica</name>
    <name type="common">yellowpond turtle</name>
    <dbReference type="NCBI Taxonomy" id="74926"/>
    <lineage>
        <taxon>Eukaryota</taxon>
        <taxon>Metazoa</taxon>
        <taxon>Chordata</taxon>
        <taxon>Craniata</taxon>
        <taxon>Vertebrata</taxon>
        <taxon>Euteleostomi</taxon>
        <taxon>Archelosauria</taxon>
        <taxon>Testudinata</taxon>
        <taxon>Testudines</taxon>
        <taxon>Cryptodira</taxon>
        <taxon>Durocryptodira</taxon>
        <taxon>Testudinoidea</taxon>
        <taxon>Geoemydidae</taxon>
        <taxon>Geoemydinae</taxon>
        <taxon>Mauremys</taxon>
    </lineage>
</organism>